<feature type="region of interest" description="Disordered" evidence="1">
    <location>
        <begin position="135"/>
        <end position="169"/>
    </location>
</feature>
<feature type="compositionally biased region" description="Pro residues" evidence="1">
    <location>
        <begin position="345"/>
        <end position="354"/>
    </location>
</feature>
<dbReference type="EMBL" id="KI913998">
    <property type="protein sequence ID" value="ETV92624.1"/>
    <property type="molecule type" value="Genomic_DNA"/>
</dbReference>
<accession>A0A024TF32</accession>
<sequence length="367" mass="38122">MARPAPSGRTLAAHAPAAYGSENEACTVMFAKPMQPPVRHRPGSPWKRGVALLCGMALAGAAIAGTSGTTKMTPALARAQMFTHNALFGSDAMNATSVVAPPESTAEVDTPEPTTAVIAASTPVLSTEMAKIPPPLLTPADGHDGGAAAESTTTTTLPPTGTPPPLQDSTVEATTIIQTDPSTETPATIAAVVTAPNAEEGQTTQRPMPDTPATTTRLTTTVVEPNLNSPFPATEIPMTAPATPMTTAPTQVSTEPSTNAPTWTATSDIPAPPTEGASATPSPAITVAEPALEPTTEAPVLTQTTAQSLARLRRPLEMERPLLHLPQSRRTSRQPSQSLKRQLVPPRPYRPPPSQHLHQLNQPQVAL</sequence>
<feature type="compositionally biased region" description="Polar residues" evidence="1">
    <location>
        <begin position="356"/>
        <end position="367"/>
    </location>
</feature>
<dbReference type="OrthoDB" id="10666170at2759"/>
<name>A0A024TF32_9STRA</name>
<reference evidence="2" key="1">
    <citation type="submission" date="2013-12" db="EMBL/GenBank/DDBJ databases">
        <title>The Genome Sequence of Aphanomyces invadans NJM9701.</title>
        <authorList>
            <consortium name="The Broad Institute Genomics Platform"/>
            <person name="Russ C."/>
            <person name="Tyler B."/>
            <person name="van West P."/>
            <person name="Dieguez-Uribeondo J."/>
            <person name="Young S.K."/>
            <person name="Zeng Q."/>
            <person name="Gargeya S."/>
            <person name="Fitzgerald M."/>
            <person name="Abouelleil A."/>
            <person name="Alvarado L."/>
            <person name="Chapman S.B."/>
            <person name="Gainer-Dewar J."/>
            <person name="Goldberg J."/>
            <person name="Griggs A."/>
            <person name="Gujja S."/>
            <person name="Hansen M."/>
            <person name="Howarth C."/>
            <person name="Imamovic A."/>
            <person name="Ireland A."/>
            <person name="Larimer J."/>
            <person name="McCowan C."/>
            <person name="Murphy C."/>
            <person name="Pearson M."/>
            <person name="Poon T.W."/>
            <person name="Priest M."/>
            <person name="Roberts A."/>
            <person name="Saif S."/>
            <person name="Shea T."/>
            <person name="Sykes S."/>
            <person name="Wortman J."/>
            <person name="Nusbaum C."/>
            <person name="Birren B."/>
        </authorList>
    </citation>
    <scope>NUCLEOTIDE SEQUENCE [LARGE SCALE GENOMIC DNA]</scope>
    <source>
        <strain evidence="2">NJM9701</strain>
    </source>
</reference>
<organism evidence="2">
    <name type="scientific">Aphanomyces invadans</name>
    <dbReference type="NCBI Taxonomy" id="157072"/>
    <lineage>
        <taxon>Eukaryota</taxon>
        <taxon>Sar</taxon>
        <taxon>Stramenopiles</taxon>
        <taxon>Oomycota</taxon>
        <taxon>Saprolegniomycetes</taxon>
        <taxon>Saprolegniales</taxon>
        <taxon>Verrucalvaceae</taxon>
        <taxon>Aphanomyces</taxon>
    </lineage>
</organism>
<proteinExistence type="predicted"/>
<feature type="compositionally biased region" description="Low complexity" evidence="1">
    <location>
        <begin position="323"/>
        <end position="338"/>
    </location>
</feature>
<evidence type="ECO:0000313" key="2">
    <source>
        <dbReference type="EMBL" id="ETV92624.1"/>
    </source>
</evidence>
<dbReference type="VEuPathDB" id="FungiDB:H310_13078"/>
<feature type="region of interest" description="Disordered" evidence="1">
    <location>
        <begin position="245"/>
        <end position="282"/>
    </location>
</feature>
<dbReference type="AlphaFoldDB" id="A0A024TF32"/>
<gene>
    <name evidence="2" type="ORF">H310_13078</name>
</gene>
<protein>
    <submittedName>
        <fullName evidence="2">Uncharacterized protein</fullName>
    </submittedName>
</protein>
<feature type="compositionally biased region" description="Polar residues" evidence="1">
    <location>
        <begin position="251"/>
        <end position="267"/>
    </location>
</feature>
<evidence type="ECO:0000256" key="1">
    <source>
        <dbReference type="SAM" id="MobiDB-lite"/>
    </source>
</evidence>
<feature type="region of interest" description="Disordered" evidence="1">
    <location>
        <begin position="318"/>
        <end position="367"/>
    </location>
</feature>
<dbReference type="RefSeq" id="XP_008878660.1">
    <property type="nucleotide sequence ID" value="XM_008880438.1"/>
</dbReference>
<dbReference type="GeneID" id="20090128"/>